<keyword evidence="3" id="KW-1185">Reference proteome</keyword>
<evidence type="ECO:0000256" key="1">
    <source>
        <dbReference type="ARBA" id="ARBA00009964"/>
    </source>
</evidence>
<accession>A0ABR7R0E0</accession>
<evidence type="ECO:0000313" key="3">
    <source>
        <dbReference type="Proteomes" id="UP000651208"/>
    </source>
</evidence>
<evidence type="ECO:0000313" key="2">
    <source>
        <dbReference type="EMBL" id="MBC9131790.1"/>
    </source>
</evidence>
<dbReference type="Gene3D" id="1.10.10.60">
    <property type="entry name" value="Homeodomain-like"/>
    <property type="match status" value="1"/>
</dbReference>
<dbReference type="InterPro" id="IPR009057">
    <property type="entry name" value="Homeodomain-like_sf"/>
</dbReference>
<protein>
    <recommendedName>
        <fullName evidence="4">Transposase</fullName>
    </recommendedName>
</protein>
<name>A0ABR7R0E0_9GAMM</name>
<comment type="similarity">
    <text evidence="1">Belongs to the transposase 8 family.</text>
</comment>
<organism evidence="2 3">
    <name type="scientific">Frischella japonica</name>
    <dbReference type="NCBI Taxonomy" id="2741544"/>
    <lineage>
        <taxon>Bacteria</taxon>
        <taxon>Pseudomonadati</taxon>
        <taxon>Pseudomonadota</taxon>
        <taxon>Gammaproteobacteria</taxon>
        <taxon>Orbales</taxon>
        <taxon>Orbaceae</taxon>
        <taxon>Frischella</taxon>
    </lineage>
</organism>
<dbReference type="InterPro" id="IPR002514">
    <property type="entry name" value="Transposase_8"/>
</dbReference>
<dbReference type="Pfam" id="PF01527">
    <property type="entry name" value="HTH_Tnp_1"/>
    <property type="match status" value="1"/>
</dbReference>
<dbReference type="RefSeq" id="WP_187756235.1">
    <property type="nucleotide sequence ID" value="NZ_JABURY010000021.1"/>
</dbReference>
<comment type="caution">
    <text evidence="2">The sequence shown here is derived from an EMBL/GenBank/DDBJ whole genome shotgun (WGS) entry which is preliminary data.</text>
</comment>
<sequence>MSQKYHPYFKQEAINLALKSEQTYRQVADDLAINYKTICNWLYQMKISHKNEYKTRLSSIT</sequence>
<dbReference type="EMBL" id="JABURY010000021">
    <property type="protein sequence ID" value="MBC9131790.1"/>
    <property type="molecule type" value="Genomic_DNA"/>
</dbReference>
<reference evidence="2 3" key="1">
    <citation type="submission" date="2020-06" db="EMBL/GenBank/DDBJ databases">
        <title>Frischella cerana isolated from Apis cerana gut homogenate.</title>
        <authorList>
            <person name="Wolter L.A."/>
            <person name="Suenami S."/>
            <person name="Miyazaki R."/>
        </authorList>
    </citation>
    <scope>NUCLEOTIDE SEQUENCE [LARGE SCALE GENOMIC DNA]</scope>
    <source>
        <strain evidence="2 3">Ac13</strain>
    </source>
</reference>
<proteinExistence type="inferred from homology"/>
<gene>
    <name evidence="2" type="ORF">FcAc13_10810</name>
</gene>
<evidence type="ECO:0008006" key="4">
    <source>
        <dbReference type="Google" id="ProtNLM"/>
    </source>
</evidence>
<dbReference type="Proteomes" id="UP000651208">
    <property type="component" value="Unassembled WGS sequence"/>
</dbReference>
<dbReference type="SUPFAM" id="SSF46689">
    <property type="entry name" value="Homeodomain-like"/>
    <property type="match status" value="1"/>
</dbReference>